<dbReference type="Proteomes" id="UP001244011">
    <property type="component" value="Unassembled WGS sequence"/>
</dbReference>
<evidence type="ECO:0000313" key="2">
    <source>
        <dbReference type="Proteomes" id="UP001244011"/>
    </source>
</evidence>
<evidence type="ECO:0000313" key="1">
    <source>
        <dbReference type="EMBL" id="KAK1762470.1"/>
    </source>
</evidence>
<reference evidence="1" key="1">
    <citation type="submission" date="2023-06" db="EMBL/GenBank/DDBJ databases">
        <title>Genome-scale phylogeny and comparative genomics of the fungal order Sordariales.</title>
        <authorList>
            <consortium name="Lawrence Berkeley National Laboratory"/>
            <person name="Hensen N."/>
            <person name="Bonometti L."/>
            <person name="Westerberg I."/>
            <person name="Brannstrom I.O."/>
            <person name="Guillou S."/>
            <person name="Cros-Aarteil S."/>
            <person name="Calhoun S."/>
            <person name="Haridas S."/>
            <person name="Kuo A."/>
            <person name="Mondo S."/>
            <person name="Pangilinan J."/>
            <person name="Riley R."/>
            <person name="Labutti K."/>
            <person name="Andreopoulos B."/>
            <person name="Lipzen A."/>
            <person name="Chen C."/>
            <person name="Yanf M."/>
            <person name="Daum C."/>
            <person name="Ng V."/>
            <person name="Clum A."/>
            <person name="Steindorff A."/>
            <person name="Ohm R."/>
            <person name="Martin F."/>
            <person name="Silar P."/>
            <person name="Natvig D."/>
            <person name="Lalanne C."/>
            <person name="Gautier V."/>
            <person name="Ament-Velasquez S.L."/>
            <person name="Kruys A."/>
            <person name="Hutchinson M.I."/>
            <person name="Powell A.J."/>
            <person name="Barry K."/>
            <person name="Miller A.N."/>
            <person name="Grigoriev I.V."/>
            <person name="Debuchy R."/>
            <person name="Gladieux P."/>
            <person name="Thoren M.H."/>
            <person name="Johannesson H."/>
        </authorList>
    </citation>
    <scope>NUCLEOTIDE SEQUENCE</scope>
    <source>
        <strain evidence="1">8032-3</strain>
    </source>
</reference>
<protein>
    <submittedName>
        <fullName evidence="1">Uncharacterized protein</fullName>
    </submittedName>
</protein>
<name>A0AAJ0BQ93_9PEZI</name>
<dbReference type="RefSeq" id="XP_060278683.1">
    <property type="nucleotide sequence ID" value="XM_060429252.1"/>
</dbReference>
<dbReference type="GeneID" id="85312439"/>
<keyword evidence="2" id="KW-1185">Reference proteome</keyword>
<accession>A0AAJ0BQ93</accession>
<gene>
    <name evidence="1" type="ORF">QBC33DRAFT_551955</name>
</gene>
<dbReference type="EMBL" id="MU839037">
    <property type="protein sequence ID" value="KAK1762470.1"/>
    <property type="molecule type" value="Genomic_DNA"/>
</dbReference>
<proteinExistence type="predicted"/>
<organism evidence="1 2">
    <name type="scientific">Phialemonium atrogriseum</name>
    <dbReference type="NCBI Taxonomy" id="1093897"/>
    <lineage>
        <taxon>Eukaryota</taxon>
        <taxon>Fungi</taxon>
        <taxon>Dikarya</taxon>
        <taxon>Ascomycota</taxon>
        <taxon>Pezizomycotina</taxon>
        <taxon>Sordariomycetes</taxon>
        <taxon>Sordariomycetidae</taxon>
        <taxon>Cephalothecales</taxon>
        <taxon>Cephalothecaceae</taxon>
        <taxon>Phialemonium</taxon>
    </lineage>
</organism>
<comment type="caution">
    <text evidence="1">The sequence shown here is derived from an EMBL/GenBank/DDBJ whole genome shotgun (WGS) entry which is preliminary data.</text>
</comment>
<sequence length="698" mass="77745">MHFHPDMDLSDLEPAIAAPSQETPEISTTYCDPSAADRILHWIKTGDHVITKDATSKQKHGAGSFSIASGWPDNYGCCSTSSPPSSTLRLVGRDDDLLIPTAEAITHTYHAAQHTWCSFVARAQAIPLNCVPREATDPTIMLKNVPALPDELPVSWDGLEGVAIWRRETGEEEEGIRPIEGTNCGTEDPSMARSFGFLAMEPLACRFSCSTGCVASNTPRGLGILTLCWSYILSMRLLELQKRKPTYSKACLKPIASATYVHSPRDVVLDLSAPASPRLVRWLCAVLSPGPGWSVHGPLPQWATRVAGDVRFVIVSKNRVLYNPEERPPTSTQATELLVELCYLVGLGAIACLDQPSDFGPRAPYTAAFLAALAVPLYRTHELEPQLAVVSLERCNKPMIRADSTRIRQYVADLKYYMTLSADDHGSHSMLWSMFWQPTIPCNLVGPWLGGTLDALRPLISERNVSALTNAFALRRPRVAMWWLGVLLLGSPTVWDEIVIWLETAEGRFGGRGLAAISWPDIDFSAWTGSPNSLFDEDMTASYPNETDLVPRVDVLRCRFNLLLQNEEWNTSLCWRPFGCVRKSEVEVDLWPSLERGSRREYSHWIWWVNKEPNVQRGFRQDTGRFVDASDDLQVIEPQDSRDCEVDAPKQPSIVAVGKMLNLFVHDVTGGVAECTAALPGFEKHKWQKHWNIVPSQW</sequence>
<dbReference type="AlphaFoldDB" id="A0AAJ0BQ93"/>